<dbReference type="InterPro" id="IPR036514">
    <property type="entry name" value="SGNH_hydro_sf"/>
</dbReference>
<comment type="caution">
    <text evidence="2">The sequence shown here is derived from an EMBL/GenBank/DDBJ whole genome shotgun (WGS) entry which is preliminary data.</text>
</comment>
<gene>
    <name evidence="2" type="ORF">GCM10011506_08080</name>
</gene>
<protein>
    <recommendedName>
        <fullName evidence="4">SGNH/GDSL hydrolase family protein</fullName>
    </recommendedName>
</protein>
<name>A0ABQ1LKU3_9BACT</name>
<dbReference type="SUPFAM" id="SSF52266">
    <property type="entry name" value="SGNH hydrolase"/>
    <property type="match status" value="1"/>
</dbReference>
<evidence type="ECO:0008006" key="4">
    <source>
        <dbReference type="Google" id="ProtNLM"/>
    </source>
</evidence>
<dbReference type="Proteomes" id="UP000636010">
    <property type="component" value="Unassembled WGS sequence"/>
</dbReference>
<feature type="chain" id="PRO_5046028086" description="SGNH/GDSL hydrolase family protein" evidence="1">
    <location>
        <begin position="22"/>
        <end position="206"/>
    </location>
</feature>
<accession>A0ABQ1LKU3</accession>
<feature type="signal peptide" evidence="1">
    <location>
        <begin position="1"/>
        <end position="21"/>
    </location>
</feature>
<dbReference type="EMBL" id="BMEC01000002">
    <property type="protein sequence ID" value="GGC25159.1"/>
    <property type="molecule type" value="Genomic_DNA"/>
</dbReference>
<dbReference type="Gene3D" id="3.40.50.1110">
    <property type="entry name" value="SGNH hydrolase"/>
    <property type="match status" value="1"/>
</dbReference>
<organism evidence="2 3">
    <name type="scientific">Marivirga lumbricoides</name>
    <dbReference type="NCBI Taxonomy" id="1046115"/>
    <lineage>
        <taxon>Bacteria</taxon>
        <taxon>Pseudomonadati</taxon>
        <taxon>Bacteroidota</taxon>
        <taxon>Cytophagia</taxon>
        <taxon>Cytophagales</taxon>
        <taxon>Marivirgaceae</taxon>
        <taxon>Marivirga</taxon>
    </lineage>
</organism>
<evidence type="ECO:0000256" key="1">
    <source>
        <dbReference type="SAM" id="SignalP"/>
    </source>
</evidence>
<evidence type="ECO:0000313" key="2">
    <source>
        <dbReference type="EMBL" id="GGC25159.1"/>
    </source>
</evidence>
<sequence length="206" mass="23044">MKILKISILLYFLLFAFEEAAGQVQPVSTVKILLLGNSLSYTNNLPELLQQEYASKNIKLEADILAKPNYSLEDHWNEGIFQKMIASGGYNYIIVQQGPSSQADGLEMLLDYGQKIAKLCRQKEAKLVFFMVWPSISNYHTFEGVINNYTKAAAKANAILCPVGKEWKAHFEATKDFSFLGSDGFHPSLKGSQSIAEIIVKTIKLE</sequence>
<keyword evidence="3" id="KW-1185">Reference proteome</keyword>
<evidence type="ECO:0000313" key="3">
    <source>
        <dbReference type="Proteomes" id="UP000636010"/>
    </source>
</evidence>
<proteinExistence type="predicted"/>
<dbReference type="RefSeq" id="WP_188460527.1">
    <property type="nucleotide sequence ID" value="NZ_BAABHU010000002.1"/>
</dbReference>
<keyword evidence="1" id="KW-0732">Signal</keyword>
<reference evidence="3" key="1">
    <citation type="journal article" date="2019" name="Int. J. Syst. Evol. Microbiol.">
        <title>The Global Catalogue of Microorganisms (GCM) 10K type strain sequencing project: providing services to taxonomists for standard genome sequencing and annotation.</title>
        <authorList>
            <consortium name="The Broad Institute Genomics Platform"/>
            <consortium name="The Broad Institute Genome Sequencing Center for Infectious Disease"/>
            <person name="Wu L."/>
            <person name="Ma J."/>
        </authorList>
    </citation>
    <scope>NUCLEOTIDE SEQUENCE [LARGE SCALE GENOMIC DNA]</scope>
    <source>
        <strain evidence="3">CGMCC 1.10832</strain>
    </source>
</reference>